<dbReference type="GO" id="GO:0106274">
    <property type="term" value="F:NAD+-protein-arginine ADP-ribosyltransferase activity"/>
    <property type="evidence" value="ECO:0007669"/>
    <property type="project" value="UniProtKB-EC"/>
</dbReference>
<dbReference type="InterPro" id="IPR028994">
    <property type="entry name" value="Integrin_alpha_N"/>
</dbReference>
<evidence type="ECO:0000256" key="5">
    <source>
        <dbReference type="SAM" id="MobiDB-lite"/>
    </source>
</evidence>
<evidence type="ECO:0000256" key="1">
    <source>
        <dbReference type="ARBA" id="ARBA00004613"/>
    </source>
</evidence>
<proteinExistence type="predicted"/>
<organism evidence="8 9">
    <name type="scientific">Methyloglobulus morosus KoM1</name>
    <dbReference type="NCBI Taxonomy" id="1116472"/>
    <lineage>
        <taxon>Bacteria</taxon>
        <taxon>Pseudomonadati</taxon>
        <taxon>Pseudomonadota</taxon>
        <taxon>Gammaproteobacteria</taxon>
        <taxon>Methylococcales</taxon>
        <taxon>Methylococcaceae</taxon>
        <taxon>Methyloglobulus</taxon>
    </lineage>
</organism>
<evidence type="ECO:0000256" key="3">
    <source>
        <dbReference type="ARBA" id="ARBA00022729"/>
    </source>
</evidence>
<dbReference type="eggNOG" id="COG3209">
    <property type="taxonomic scope" value="Bacteria"/>
</dbReference>
<comment type="subcellular location">
    <subcellularLocation>
        <location evidence="1">Secreted</location>
    </subcellularLocation>
</comment>
<keyword evidence="8" id="KW-0808">Transferase</keyword>
<dbReference type="PANTHER" id="PTHR32305">
    <property type="match status" value="1"/>
</dbReference>
<dbReference type="PRINTS" id="PR01341">
    <property type="entry name" value="SALSPVBPROT"/>
</dbReference>
<accession>V5C4H8</accession>
<dbReference type="EMBL" id="AYLO01000089">
    <property type="protein sequence ID" value="ESS71643.1"/>
    <property type="molecule type" value="Genomic_DNA"/>
</dbReference>
<dbReference type="SUPFAM" id="SSF69318">
    <property type="entry name" value="Integrin alpha N-terminal domain"/>
    <property type="match status" value="1"/>
</dbReference>
<evidence type="ECO:0000259" key="6">
    <source>
        <dbReference type="Pfam" id="PF12255"/>
    </source>
</evidence>
<dbReference type="InterPro" id="IPR003284">
    <property type="entry name" value="Sal_SpvB"/>
</dbReference>
<dbReference type="NCBIfam" id="TIGR03696">
    <property type="entry name" value="Rhs_assc_core"/>
    <property type="match status" value="1"/>
</dbReference>
<feature type="domain" description="Insecticide toxin TcdB middle/C-terminal" evidence="6">
    <location>
        <begin position="922"/>
        <end position="1061"/>
    </location>
</feature>
<evidence type="ECO:0000259" key="7">
    <source>
        <dbReference type="Pfam" id="PF12256"/>
    </source>
</evidence>
<dbReference type="GO" id="GO:0005737">
    <property type="term" value="C:cytoplasm"/>
    <property type="evidence" value="ECO:0007669"/>
    <property type="project" value="InterPro"/>
</dbReference>
<keyword evidence="2" id="KW-0964">Secreted</keyword>
<dbReference type="Pfam" id="PF03534">
    <property type="entry name" value="SpvB"/>
    <property type="match status" value="1"/>
</dbReference>
<dbReference type="RefSeq" id="WP_023495252.1">
    <property type="nucleotide sequence ID" value="NZ_AYLO01000089.1"/>
</dbReference>
<evidence type="ECO:0000256" key="2">
    <source>
        <dbReference type="ARBA" id="ARBA00022525"/>
    </source>
</evidence>
<feature type="region of interest" description="Disordered" evidence="5">
    <location>
        <begin position="1"/>
        <end position="29"/>
    </location>
</feature>
<dbReference type="GO" id="GO:0005576">
    <property type="term" value="C:extracellular region"/>
    <property type="evidence" value="ECO:0007669"/>
    <property type="project" value="UniProtKB-SubCell"/>
</dbReference>
<dbReference type="Pfam" id="PF12255">
    <property type="entry name" value="TcdB_toxin_midC"/>
    <property type="match status" value="1"/>
</dbReference>
<sequence>MKKDAENQKSSTQFLKTDGGKTKSNAIETPSIALPKGGGAIKGIDEKFSVNAVNGTASFSIPLPFSQARGASPALALSYNSGSGNSIFGLGWNLSLPSIKRKSDKRLPQYFDDVDSDIFLFSEAEDLVPEFKKESNGNFSKDSDGNYIIKETDSEDGIFTIRFYKPRIEGLFARIERWSQKTSTVIKWRVITKENVTTLFGWSAESRIADPDPKNANKIYEWLPEFVFDDKGNCSHYIYKKEDNKGVKTLFLHNKNRVENGDITYTNRYLEKVLYGNKTPYKSFSDPYPISSDYLFQTVFDYGEYDANAPFAIIKDWDFRPDAFSEYKSGFEIRTTRLCKRVLLYHYFSELTGGSALIKSLNFDYDTSTEQDFTFLKSITAFGYIKKPDGTYTSKNLPATEFNYEPHVWDKEVNSISQEDLVNDPVGLDELDYQFTDLFNEGLSGILTEQAGGWYYKYNLGNGTFERAKLVSPKPSFMGLGSQLQLMDLDADGGKQLVNLNNEPKGYFELDDEEEWQAFRTFEHIPNINMVDPNTRMLDLNGDGKPDVLITEDQVFTWYESLGRKGFKAAQRTAKPFDEEAGPHLVFADEKQTIFLADMSGDGLSDIVRIRNSEVCYWPNLGYGRFGKKIGMDNAPNIHYPDVFNPSFLRLADIDGSGTTDIIYLGKNKFSCWKNLSGNGFSKIPFEIDSFPEIHNQAKITVTDLLANGVACIVWSSRLAKDTQSPLKYIDLMKSKKPHIMVSYKNNLGKEVTLEYTPSTKFYIDDKLAGTPWVTKLHFPVHCVSRTEIRDLITGYHFVTTYKYHHGYYDHAEREFRGFGMVEQTDTEDFDNWIKGDATKIVDKTLHQEPVITKSWFHTGAFLSREKILNRYAHEYWYEEMHRQGFSVVNHETPLPDARLILAPGLDGSLIGSLSFEEWQQVLRACKGMGLRSELFAKDAPDGATPEQRQKELTPYSVATHNCMIELLQPKGQNQHAIFVVKESEAITYSYERNTDDPRIAHTLNIKLDELGNVLESASVVYPRLKADASLPTETQEAQNKALITYIQNSFTNDIVTDKAYRLRLPSEVKTYELKGIAKTSALYSIKDFEDTLTTAGEVEYHQIDNSPPPGATQKRLIEHVRTLYRGNNLTSPLPLHSIESLALPFESYQLAYTPSLITDIFGVKVDASLMMEGKFTDSGGDGNWWIRSGTTQFMESTENLTDAQNHFYVPVSYIDPYGAKTKVKYYSDYFLFIEETEDAIGNKHKVELFNFRTLSPKRMKDANGNFSEVMVDELGMVKALAVFGKGNEADYLNGLNEYSDDAQNTLVNDFFNAPASDVLVTHGKNLLQNATARFVYDLDAYKNSKKENPQPVVVASILREEHFEVTNQLSFQPNNTNITDVQISFEYSGGLGQVVMKKAQAEPGLAKQVKVNEIEGTYSIKDVTDPKQLRWIGSGRTVLNNKGNAVKQYEPYFSVTHKYETLKELVETGVTPILYYDAMGRLIKTELPDGTLSRTKFDSWKQAVYDPNDTILESTWYQNRTNHLIDPQLIKAGKDPNREKMAADKAAKHANTPTVQHFDTLGRPVLSIDHNKNPANDADEFYLTRVNVDIEGNLRKVIDARGNVVMQYKYDMLGNKVYQKSMDAGQRWLLINVIGNPLRTWDERNHEFQYFYDALHRPTHSKVIGGDGVTALNNFFDKIIYGESLVLPDRSNLAEIQGLNLLGQVYRHYDTGGLIKTPKYDFKGQPPSTTRQLFKDYKGVPNWTDANLSVDLETEEFIFKTETDALGRITKQTAPDGSVITPSYNEAGLLNAETVKHANLASPTIYIKNIDYNEKGQRNKIIYGNNVISLFTYDKETFRLNRLETKRQNNDPLQDWHYTFDPVGNITHIEDKNIPVVFFDNQKITGVSTYAYDALYRLAEATGRENDTPLAFDSKDNWNDASYLKQLSPGDPMAMRNYTQTFKYDSVGNIQQMRHQASGNAWTRDYQYQAANNRLNSTQIGANTYSYPHHAQHGFMTSMPHLEEMGWNFKEELVKTIRQRRTDGGTPESTYYQYDGQGQRIRKITENTANAGDEPSKKDERIYIDGFEIYKQHSGTDAGLERTSLSLMDKQHRFVMIDAETKPRVLIGLTIGKTSPVQTVRYQLHNHLGSAALELDDLAQVISYEEYHPYGTTSFQAKNAGIKAAAKRYRYTGMERDEESGLEYHSARYYLPWLGRWGSCDPIGIKDCLNLYCYVKNNPNINKDPSGNFEEPVHGALTYQLALAAGFLERDAAHIALATAGVDHNKATEPTTLPHILSGVTNEYHFLPYQEALDKVNSNISKGSGMNLTSFGTAFHTLEDVGFADAPGPHRREVPGVFGIFGHSSYTTFKGGISRPWNHLADQAPSDPAANKKEFQKLYALLKDASKAYNGSDVKFDDAAAEKAMKKVIAADSKEKVSAFVDDKPSVNGTKFQSYANWVDYNSTATDDKKLIPTVWTSAEIDSSIGSFDILAHIDINLFPTQLPTYPPPPNIFQDNVPLGRQSPPSIGWGGSFVVPIQGNGLTPDFNNWRLELGAVRGN</sequence>
<dbReference type="PANTHER" id="PTHR32305:SF15">
    <property type="entry name" value="PROTEIN RHSA-RELATED"/>
    <property type="match status" value="1"/>
</dbReference>
<dbReference type="InterPro" id="IPR013517">
    <property type="entry name" value="FG-GAP"/>
</dbReference>
<dbReference type="Pfam" id="PF12256">
    <property type="entry name" value="TcdB_toxin_midN"/>
    <property type="match status" value="1"/>
</dbReference>
<dbReference type="EC" id="2.4.2.31" evidence="8"/>
<dbReference type="InterPro" id="IPR022044">
    <property type="entry name" value="TcdB_toxin_mid/C"/>
</dbReference>
<dbReference type="OrthoDB" id="5566102at2"/>
<keyword evidence="4" id="KW-0843">Virulence</keyword>
<dbReference type="Proteomes" id="UP000017842">
    <property type="component" value="Unassembled WGS sequence"/>
</dbReference>
<dbReference type="Gene3D" id="2.180.10.10">
    <property type="entry name" value="RHS repeat-associated core"/>
    <property type="match status" value="1"/>
</dbReference>
<comment type="caution">
    <text evidence="8">The sequence shown here is derived from an EMBL/GenBank/DDBJ whole genome shotgun (WGS) entry which is preliminary data.</text>
</comment>
<dbReference type="InterPro" id="IPR022045">
    <property type="entry name" value="TcdB_toxin_mid/N"/>
</dbReference>
<name>V5C4H8_9GAMM</name>
<keyword evidence="3" id="KW-0732">Signal</keyword>
<gene>
    <name evidence="8" type="primary">spvB</name>
    <name evidence="8" type="ORF">MGMO_93c00010</name>
</gene>
<dbReference type="InterPro" id="IPR050708">
    <property type="entry name" value="T6SS_VgrG/RHS"/>
</dbReference>
<dbReference type="STRING" id="1116472.MGMO_93c00010"/>
<evidence type="ECO:0000313" key="9">
    <source>
        <dbReference type="Proteomes" id="UP000017842"/>
    </source>
</evidence>
<dbReference type="InterPro" id="IPR022385">
    <property type="entry name" value="Rhs_assc_core"/>
</dbReference>
<dbReference type="Pfam" id="PF13517">
    <property type="entry name" value="FG-GAP_3"/>
    <property type="match status" value="1"/>
</dbReference>
<feature type="domain" description="Insecticide toxin TcdB middle/N-terminal" evidence="7">
    <location>
        <begin position="698"/>
        <end position="829"/>
    </location>
</feature>
<protein>
    <submittedName>
        <fullName evidence="8">Mono(ADP-ribosyl)transferase SpvB</fullName>
        <ecNumber evidence="8">2.4.2.31</ecNumber>
    </submittedName>
</protein>
<evidence type="ECO:0000313" key="8">
    <source>
        <dbReference type="EMBL" id="ESS71643.1"/>
    </source>
</evidence>
<evidence type="ECO:0000256" key="4">
    <source>
        <dbReference type="ARBA" id="ARBA00023026"/>
    </source>
</evidence>
<keyword evidence="8" id="KW-0328">Glycosyltransferase</keyword>
<reference evidence="8 9" key="1">
    <citation type="journal article" date="2013" name="Genome Announc.">
        <title>Draft Genome Sequence of the Methanotrophic Gammaproteobacterium Methyloglobulus morosus DSM 22980 Strain KoM1.</title>
        <authorList>
            <person name="Poehlein A."/>
            <person name="Deutzmann J.S."/>
            <person name="Daniel R."/>
            <person name="Simeonova D.D."/>
        </authorList>
    </citation>
    <scope>NUCLEOTIDE SEQUENCE [LARGE SCALE GENOMIC DNA]</scope>
    <source>
        <strain evidence="8 9">KoM1</strain>
    </source>
</reference>
<dbReference type="PATRIC" id="fig|1116472.3.peg.2544"/>
<keyword evidence="9" id="KW-1185">Reference proteome</keyword>